<name>A0A8S3JHX1_9BILA</name>
<organism evidence="3 4">
    <name type="scientific">Rotaria magnacalcarata</name>
    <dbReference type="NCBI Taxonomy" id="392030"/>
    <lineage>
        <taxon>Eukaryota</taxon>
        <taxon>Metazoa</taxon>
        <taxon>Spiralia</taxon>
        <taxon>Gnathifera</taxon>
        <taxon>Rotifera</taxon>
        <taxon>Eurotatoria</taxon>
        <taxon>Bdelloidea</taxon>
        <taxon>Philodinida</taxon>
        <taxon>Philodinidae</taxon>
        <taxon>Rotaria</taxon>
    </lineage>
</organism>
<gene>
    <name evidence="3" type="ORF">SMN809_LOCUS80182</name>
</gene>
<dbReference type="InterPro" id="IPR006085">
    <property type="entry name" value="XPG_DNA_repair_N"/>
</dbReference>
<comment type="similarity">
    <text evidence="1">Belongs to the asteroid family.</text>
</comment>
<dbReference type="EMBL" id="CAJOBI010344578">
    <property type="protein sequence ID" value="CAF5216780.1"/>
    <property type="molecule type" value="Genomic_DNA"/>
</dbReference>
<dbReference type="InterPro" id="IPR029060">
    <property type="entry name" value="PIN-like_dom_sf"/>
</dbReference>
<feature type="non-terminal residue" evidence="3">
    <location>
        <position position="1"/>
    </location>
</feature>
<dbReference type="PANTHER" id="PTHR15665:SF1">
    <property type="entry name" value="PROTEIN ASTEROID HOMOLOG 1"/>
    <property type="match status" value="1"/>
</dbReference>
<evidence type="ECO:0000313" key="4">
    <source>
        <dbReference type="Proteomes" id="UP000676336"/>
    </source>
</evidence>
<proteinExistence type="inferred from homology"/>
<evidence type="ECO:0000259" key="2">
    <source>
        <dbReference type="Pfam" id="PF00752"/>
    </source>
</evidence>
<comment type="caution">
    <text evidence="3">The sequence shown here is derived from an EMBL/GenBank/DDBJ whole genome shotgun (WGS) entry which is preliminary data.</text>
</comment>
<reference evidence="3" key="1">
    <citation type="submission" date="2021-02" db="EMBL/GenBank/DDBJ databases">
        <authorList>
            <person name="Nowell W R."/>
        </authorList>
    </citation>
    <scope>NUCLEOTIDE SEQUENCE</scope>
</reference>
<accession>A0A8S3JHX1</accession>
<dbReference type="PANTHER" id="PTHR15665">
    <property type="entry name" value="ASTEROID PROTEIN"/>
    <property type="match status" value="1"/>
</dbReference>
<protein>
    <recommendedName>
        <fullName evidence="2">XPG N-terminal domain-containing protein</fullName>
    </recommendedName>
</protein>
<dbReference type="AlphaFoldDB" id="A0A8S3JHX1"/>
<feature type="domain" description="XPG N-terminal" evidence="2">
    <location>
        <begin position="1"/>
        <end position="98"/>
    </location>
</feature>
<evidence type="ECO:0000313" key="3">
    <source>
        <dbReference type="EMBL" id="CAF5216780.1"/>
    </source>
</evidence>
<sequence>MGIRGLQTFIEEKLSLLNQFELHNCNVLLDGNSIYHQMYKQCHLTCLFGGEYDKFYRYCKQLFESFRICDVNAMVVFDGARLDNRKLSTVLERSQRRVDYSTRTSVNTDLSPLLLRQAFINVLDDMNIPYVSALGEGDDESVSLANHLDCYLIARDSDYYCYNLFKGYIPFDYLDINPIEKDSYHYLSAQLFTIDVLLK</sequence>
<dbReference type="InterPro" id="IPR026832">
    <property type="entry name" value="Asteroid"/>
</dbReference>
<dbReference type="Pfam" id="PF00752">
    <property type="entry name" value="XPG_N"/>
    <property type="match status" value="1"/>
</dbReference>
<dbReference type="Gene3D" id="3.40.50.1010">
    <property type="entry name" value="5'-nuclease"/>
    <property type="match status" value="1"/>
</dbReference>
<dbReference type="GO" id="GO:0004518">
    <property type="term" value="F:nuclease activity"/>
    <property type="evidence" value="ECO:0007669"/>
    <property type="project" value="InterPro"/>
</dbReference>
<evidence type="ECO:0000256" key="1">
    <source>
        <dbReference type="ARBA" id="ARBA00007398"/>
    </source>
</evidence>
<dbReference type="Proteomes" id="UP000676336">
    <property type="component" value="Unassembled WGS sequence"/>
</dbReference>
<dbReference type="SUPFAM" id="SSF88723">
    <property type="entry name" value="PIN domain-like"/>
    <property type="match status" value="1"/>
</dbReference>